<protein>
    <submittedName>
        <fullName evidence="2">LysM peptidoglycan-binding domain-containing protein</fullName>
    </submittedName>
</protein>
<evidence type="ECO:0000313" key="3">
    <source>
        <dbReference type="Proteomes" id="UP000441354"/>
    </source>
</evidence>
<dbReference type="Gene3D" id="3.10.350.10">
    <property type="entry name" value="LysM domain"/>
    <property type="match status" value="1"/>
</dbReference>
<dbReference type="AlphaFoldDB" id="A0A7V7RHY8"/>
<sequence length="100" mass="11563">MKLKKWVKTVLLILLLQVFLFPVLSYIFEEKDYIEIVVESGDTVWSIAETLDVSMNKNTNNIADWIVEENNLHNQMIYPGQKIIVPVESEERGVDLALLN</sequence>
<dbReference type="OrthoDB" id="2679564at2"/>
<gene>
    <name evidence="2" type="ORF">F7732_21165</name>
</gene>
<proteinExistence type="predicted"/>
<evidence type="ECO:0000313" key="2">
    <source>
        <dbReference type="EMBL" id="KAB2329437.1"/>
    </source>
</evidence>
<dbReference type="InterPro" id="IPR036779">
    <property type="entry name" value="LysM_dom_sf"/>
</dbReference>
<dbReference type="Proteomes" id="UP000441354">
    <property type="component" value="Unassembled WGS sequence"/>
</dbReference>
<dbReference type="CDD" id="cd00118">
    <property type="entry name" value="LysM"/>
    <property type="match status" value="1"/>
</dbReference>
<accession>A0A7V7RHY8</accession>
<dbReference type="EMBL" id="WBOT01000012">
    <property type="protein sequence ID" value="KAB2329437.1"/>
    <property type="molecule type" value="Genomic_DNA"/>
</dbReference>
<feature type="domain" description="LysM" evidence="1">
    <location>
        <begin position="34"/>
        <end position="85"/>
    </location>
</feature>
<dbReference type="PROSITE" id="PS51782">
    <property type="entry name" value="LYSM"/>
    <property type="match status" value="1"/>
</dbReference>
<dbReference type="SUPFAM" id="SSF54106">
    <property type="entry name" value="LysM domain"/>
    <property type="match status" value="1"/>
</dbReference>
<name>A0A7V7RHY8_9BACI</name>
<organism evidence="2 3">
    <name type="scientific">Bacillus mesophilum</name>
    <dbReference type="NCBI Taxonomy" id="1071718"/>
    <lineage>
        <taxon>Bacteria</taxon>
        <taxon>Bacillati</taxon>
        <taxon>Bacillota</taxon>
        <taxon>Bacilli</taxon>
        <taxon>Bacillales</taxon>
        <taxon>Bacillaceae</taxon>
        <taxon>Bacillus</taxon>
    </lineage>
</organism>
<evidence type="ECO:0000259" key="1">
    <source>
        <dbReference type="PROSITE" id="PS51782"/>
    </source>
</evidence>
<dbReference type="Pfam" id="PF01476">
    <property type="entry name" value="LysM"/>
    <property type="match status" value="1"/>
</dbReference>
<dbReference type="InterPro" id="IPR018392">
    <property type="entry name" value="LysM"/>
</dbReference>
<dbReference type="RefSeq" id="WP_151576010.1">
    <property type="nucleotide sequence ID" value="NZ_WBOT01000012.1"/>
</dbReference>
<comment type="caution">
    <text evidence="2">The sequence shown here is derived from an EMBL/GenBank/DDBJ whole genome shotgun (WGS) entry which is preliminary data.</text>
</comment>
<keyword evidence="3" id="KW-1185">Reference proteome</keyword>
<reference evidence="2 3" key="1">
    <citation type="journal article" date="2014" name="Arch. Microbiol.">
        <title>Bacillus mesophilum sp. nov., strain IITR-54T, a novel 4-chlorobiphenyl dechlorinating bacterium.</title>
        <authorList>
            <person name="Manickam N."/>
            <person name="Singh N.K."/>
            <person name="Bajaj A."/>
            <person name="Kumar R.M."/>
            <person name="Kaur G."/>
            <person name="Kaur N."/>
            <person name="Bala M."/>
            <person name="Kumar A."/>
            <person name="Mayilraj S."/>
        </authorList>
    </citation>
    <scope>NUCLEOTIDE SEQUENCE [LARGE SCALE GENOMIC DNA]</scope>
    <source>
        <strain evidence="2 3">IITR-54</strain>
    </source>
</reference>
<dbReference type="SMART" id="SM00257">
    <property type="entry name" value="LysM"/>
    <property type="match status" value="1"/>
</dbReference>